<dbReference type="GeneID" id="62203581"/>
<dbReference type="Pfam" id="PF22041">
    <property type="entry name" value="GST_C_7"/>
    <property type="match status" value="1"/>
</dbReference>
<dbReference type="Proteomes" id="UP000596902">
    <property type="component" value="Unassembled WGS sequence"/>
</dbReference>
<comment type="caution">
    <text evidence="3">The sequence shown here is derived from an EMBL/GenBank/DDBJ whole genome shotgun (WGS) entry which is preliminary data.</text>
</comment>
<evidence type="ECO:0000259" key="2">
    <source>
        <dbReference type="Pfam" id="PF22041"/>
    </source>
</evidence>
<evidence type="ECO:0000313" key="3">
    <source>
        <dbReference type="EMBL" id="KAF7677144.1"/>
    </source>
</evidence>
<dbReference type="InterPro" id="IPR054416">
    <property type="entry name" value="GST_UstS-like_C"/>
</dbReference>
<feature type="domain" description="GST N-terminal" evidence="1">
    <location>
        <begin position="24"/>
        <end position="101"/>
    </location>
</feature>
<dbReference type="InterPro" id="IPR036282">
    <property type="entry name" value="Glutathione-S-Trfase_C_sf"/>
</dbReference>
<dbReference type="InterPro" id="IPR004045">
    <property type="entry name" value="Glutathione_S-Trfase_N"/>
</dbReference>
<keyword evidence="4" id="KW-1185">Reference proteome</keyword>
<protein>
    <recommendedName>
        <fullName evidence="5">GST N-terminal domain-containing protein</fullName>
    </recommendedName>
</protein>
<gene>
    <name evidence="3" type="ORF">GT037_005356</name>
</gene>
<dbReference type="AlphaFoldDB" id="A0A8H7B655"/>
<accession>A0A8H7B655</accession>
<dbReference type="RefSeq" id="XP_038787353.1">
    <property type="nucleotide sequence ID" value="XM_038930403.1"/>
</dbReference>
<proteinExistence type="predicted"/>
<sequence>MSSSSSSSSKVILFDLPSRDGAAWSLNPWKTRMVLNYKKIDYTTEWVEYPDLVPKFKSLGIPPNPKDAPGYFTDYTSPAIKHTDGTYQMDSWPIALELEKQYPSPSLHFDDPIVVRIRDLQPNLMGPLRSLIIPRVPEAFLNKPSADYFYETRQELFGKPLEQVEKDANAEECWEKAKAPAKEMGDLLRKNGGPYFLGQTVSYADFILVSMMHFIKRVSEDYFKKLMSLDDAFPTLFEASKQWLERED</sequence>
<dbReference type="EMBL" id="JAAABM010000006">
    <property type="protein sequence ID" value="KAF7677144.1"/>
    <property type="molecule type" value="Genomic_DNA"/>
</dbReference>
<dbReference type="InterPro" id="IPR036249">
    <property type="entry name" value="Thioredoxin-like_sf"/>
</dbReference>
<dbReference type="OrthoDB" id="4951845at2759"/>
<dbReference type="Gene3D" id="3.40.30.10">
    <property type="entry name" value="Glutaredoxin"/>
    <property type="match status" value="1"/>
</dbReference>
<evidence type="ECO:0000259" key="1">
    <source>
        <dbReference type="Pfam" id="PF13409"/>
    </source>
</evidence>
<evidence type="ECO:0008006" key="5">
    <source>
        <dbReference type="Google" id="ProtNLM"/>
    </source>
</evidence>
<dbReference type="Pfam" id="PF13409">
    <property type="entry name" value="GST_N_2"/>
    <property type="match status" value="1"/>
</dbReference>
<organism evidence="3 4">
    <name type="scientific">Alternaria burnsii</name>
    <dbReference type="NCBI Taxonomy" id="1187904"/>
    <lineage>
        <taxon>Eukaryota</taxon>
        <taxon>Fungi</taxon>
        <taxon>Dikarya</taxon>
        <taxon>Ascomycota</taxon>
        <taxon>Pezizomycotina</taxon>
        <taxon>Dothideomycetes</taxon>
        <taxon>Pleosporomycetidae</taxon>
        <taxon>Pleosporales</taxon>
        <taxon>Pleosporineae</taxon>
        <taxon>Pleosporaceae</taxon>
        <taxon>Alternaria</taxon>
        <taxon>Alternaria sect. Alternaria</taxon>
    </lineage>
</organism>
<dbReference type="CDD" id="cd00299">
    <property type="entry name" value="GST_C_family"/>
    <property type="match status" value="1"/>
</dbReference>
<dbReference type="SUPFAM" id="SSF52833">
    <property type="entry name" value="Thioredoxin-like"/>
    <property type="match status" value="1"/>
</dbReference>
<reference evidence="3" key="1">
    <citation type="submission" date="2020-01" db="EMBL/GenBank/DDBJ databases">
        <authorList>
            <person name="Feng Z.H.Z."/>
        </authorList>
    </citation>
    <scope>NUCLEOTIDE SEQUENCE</scope>
    <source>
        <strain evidence="3">CBS107.38</strain>
    </source>
</reference>
<name>A0A8H7B655_9PLEO</name>
<feature type="domain" description="Glutathione S-transferase UstS-like C-terminal" evidence="2">
    <location>
        <begin position="121"/>
        <end position="231"/>
    </location>
</feature>
<dbReference type="Gene3D" id="1.20.1050.10">
    <property type="match status" value="1"/>
</dbReference>
<dbReference type="SUPFAM" id="SSF47616">
    <property type="entry name" value="GST C-terminal domain-like"/>
    <property type="match status" value="1"/>
</dbReference>
<evidence type="ECO:0000313" key="4">
    <source>
        <dbReference type="Proteomes" id="UP000596902"/>
    </source>
</evidence>
<reference evidence="3" key="2">
    <citation type="submission" date="2020-08" db="EMBL/GenBank/DDBJ databases">
        <title>Draft Genome Sequence of Cumin Blight Pathogen Alternaria burnsii.</title>
        <authorList>
            <person name="Feng Z."/>
        </authorList>
    </citation>
    <scope>NUCLEOTIDE SEQUENCE</scope>
    <source>
        <strain evidence="3">CBS107.38</strain>
    </source>
</reference>